<keyword evidence="1" id="KW-0812">Transmembrane</keyword>
<protein>
    <recommendedName>
        <fullName evidence="4">DUF962 domain-containing protein</fullName>
    </recommendedName>
</protein>
<keyword evidence="3" id="KW-1185">Reference proteome</keyword>
<organism evidence="2 3">
    <name type="scientific">Paramarasmius palmivorus</name>
    <dbReference type="NCBI Taxonomy" id="297713"/>
    <lineage>
        <taxon>Eukaryota</taxon>
        <taxon>Fungi</taxon>
        <taxon>Dikarya</taxon>
        <taxon>Basidiomycota</taxon>
        <taxon>Agaricomycotina</taxon>
        <taxon>Agaricomycetes</taxon>
        <taxon>Agaricomycetidae</taxon>
        <taxon>Agaricales</taxon>
        <taxon>Marasmiineae</taxon>
        <taxon>Marasmiaceae</taxon>
        <taxon>Paramarasmius</taxon>
    </lineage>
</organism>
<dbReference type="EMBL" id="JAYKXP010000003">
    <property type="protein sequence ID" value="KAK7060263.1"/>
    <property type="molecule type" value="Genomic_DNA"/>
</dbReference>
<feature type="transmembrane region" description="Helical" evidence="1">
    <location>
        <begin position="113"/>
        <end position="133"/>
    </location>
</feature>
<reference evidence="2 3" key="1">
    <citation type="submission" date="2024-01" db="EMBL/GenBank/DDBJ databases">
        <title>A draft genome for a cacao thread blight-causing isolate of Paramarasmius palmivorus.</title>
        <authorList>
            <person name="Baruah I.K."/>
            <person name="Bukari Y."/>
            <person name="Amoako-Attah I."/>
            <person name="Meinhardt L.W."/>
            <person name="Bailey B.A."/>
            <person name="Cohen S.P."/>
        </authorList>
    </citation>
    <scope>NUCLEOTIDE SEQUENCE [LARGE SCALE GENOMIC DNA]</scope>
    <source>
        <strain evidence="2 3">GH-12</strain>
    </source>
</reference>
<keyword evidence="1" id="KW-0472">Membrane</keyword>
<evidence type="ECO:0000256" key="1">
    <source>
        <dbReference type="SAM" id="Phobius"/>
    </source>
</evidence>
<feature type="transmembrane region" description="Helical" evidence="1">
    <location>
        <begin position="25"/>
        <end position="43"/>
    </location>
</feature>
<proteinExistence type="predicted"/>
<evidence type="ECO:0000313" key="2">
    <source>
        <dbReference type="EMBL" id="KAK7060263.1"/>
    </source>
</evidence>
<feature type="transmembrane region" description="Helical" evidence="1">
    <location>
        <begin position="145"/>
        <end position="166"/>
    </location>
</feature>
<dbReference type="InterPro" id="IPR009305">
    <property type="entry name" value="Mpo1-like"/>
</dbReference>
<dbReference type="Pfam" id="PF06127">
    <property type="entry name" value="Mpo1-like"/>
    <property type="match status" value="1"/>
</dbReference>
<keyword evidence="1" id="KW-1133">Transmembrane helix</keyword>
<evidence type="ECO:0000313" key="3">
    <source>
        <dbReference type="Proteomes" id="UP001383192"/>
    </source>
</evidence>
<name>A0AAW0E526_9AGAR</name>
<sequence>MAASIFDVNTQLTFYGAYHSNRINVIIHIICVPLILWSAQVMLCDAPTPEFLPKIHYDFNEYLAFDLNIPAIFSAAYIAYYFMLEPFAALLYVPQLTISLLTATALSARPDHITIGAAVHGVSWIAQFIGHGFAEKRAPALLDNLLGAVVLAPFFVHLEILFALGYRPEMHKRIKNDIGKEITRIKKIEGDKRRAAAAKTQ</sequence>
<gene>
    <name evidence="2" type="ORF">VNI00_001028</name>
</gene>
<dbReference type="GO" id="GO:0016020">
    <property type="term" value="C:membrane"/>
    <property type="evidence" value="ECO:0007669"/>
    <property type="project" value="GOC"/>
</dbReference>
<dbReference type="GO" id="GO:0005783">
    <property type="term" value="C:endoplasmic reticulum"/>
    <property type="evidence" value="ECO:0007669"/>
    <property type="project" value="TreeGrafter"/>
</dbReference>
<dbReference type="PANTHER" id="PTHR28026">
    <property type="entry name" value="DUF962 DOMAIN PROTEIN (AFU_ORTHOLOGUE AFUA_8G05310)"/>
    <property type="match status" value="1"/>
</dbReference>
<evidence type="ECO:0008006" key="4">
    <source>
        <dbReference type="Google" id="ProtNLM"/>
    </source>
</evidence>
<feature type="transmembrane region" description="Helical" evidence="1">
    <location>
        <begin position="63"/>
        <end position="83"/>
    </location>
</feature>
<comment type="caution">
    <text evidence="2">The sequence shown here is derived from an EMBL/GenBank/DDBJ whole genome shotgun (WGS) entry which is preliminary data.</text>
</comment>
<dbReference type="PANTHER" id="PTHR28026:SF9">
    <property type="entry name" value="2-HYDROXY-PALMITIC ACID DIOXYGENASE MPO1"/>
    <property type="match status" value="1"/>
</dbReference>
<dbReference type="Proteomes" id="UP001383192">
    <property type="component" value="Unassembled WGS sequence"/>
</dbReference>
<dbReference type="AlphaFoldDB" id="A0AAW0E526"/>
<accession>A0AAW0E526</accession>
<dbReference type="GO" id="GO:0046521">
    <property type="term" value="P:sphingoid catabolic process"/>
    <property type="evidence" value="ECO:0007669"/>
    <property type="project" value="TreeGrafter"/>
</dbReference>